<dbReference type="GO" id="GO:0005634">
    <property type="term" value="C:nucleus"/>
    <property type="evidence" value="ECO:0007669"/>
    <property type="project" value="TreeGrafter"/>
</dbReference>
<dbReference type="SUPFAM" id="SSF53067">
    <property type="entry name" value="Actin-like ATPase domain"/>
    <property type="match status" value="2"/>
</dbReference>
<dbReference type="PROSITE" id="PS01036">
    <property type="entry name" value="HSP70_3"/>
    <property type="match status" value="1"/>
</dbReference>
<dbReference type="FunFam" id="2.60.34.10:FF:000011">
    <property type="entry name" value="Heat shock protein hsp88"/>
    <property type="match status" value="1"/>
</dbReference>
<evidence type="ECO:0008006" key="9">
    <source>
        <dbReference type="Google" id="ProtNLM"/>
    </source>
</evidence>
<comment type="caution">
    <text evidence="7">The sequence shown here is derived from an EMBL/GenBank/DDBJ whole genome shotgun (WGS) entry which is preliminary data.</text>
</comment>
<dbReference type="Gene3D" id="1.20.1270.10">
    <property type="match status" value="1"/>
</dbReference>
<keyword evidence="8" id="KW-1185">Reference proteome</keyword>
<dbReference type="PANTHER" id="PTHR45639">
    <property type="entry name" value="HSC70CB, ISOFORM G-RELATED"/>
    <property type="match status" value="1"/>
</dbReference>
<evidence type="ECO:0000313" key="8">
    <source>
        <dbReference type="Proteomes" id="UP000242875"/>
    </source>
</evidence>
<keyword evidence="3" id="KW-0547">Nucleotide-binding</keyword>
<dbReference type="Proteomes" id="UP000242875">
    <property type="component" value="Unassembled WGS sequence"/>
</dbReference>
<comment type="subcellular location">
    <subcellularLocation>
        <location evidence="1">Cytoplasm</location>
    </subcellularLocation>
</comment>
<dbReference type="InterPro" id="IPR029048">
    <property type="entry name" value="HSP70_C_sf"/>
</dbReference>
<keyword evidence="2" id="KW-0963">Cytoplasm</keyword>
<dbReference type="InterPro" id="IPR043129">
    <property type="entry name" value="ATPase_NBD"/>
</dbReference>
<evidence type="ECO:0000256" key="3">
    <source>
        <dbReference type="ARBA" id="ARBA00022741"/>
    </source>
</evidence>
<evidence type="ECO:0000256" key="4">
    <source>
        <dbReference type="ARBA" id="ARBA00022840"/>
    </source>
</evidence>
<organism evidence="7 8">
    <name type="scientific">Bifiguratus adelaidae</name>
    <dbReference type="NCBI Taxonomy" id="1938954"/>
    <lineage>
        <taxon>Eukaryota</taxon>
        <taxon>Fungi</taxon>
        <taxon>Fungi incertae sedis</taxon>
        <taxon>Mucoromycota</taxon>
        <taxon>Mucoromycotina</taxon>
        <taxon>Endogonomycetes</taxon>
        <taxon>Endogonales</taxon>
        <taxon>Endogonales incertae sedis</taxon>
        <taxon>Bifiguratus</taxon>
    </lineage>
</organism>
<feature type="region of interest" description="Disordered" evidence="6">
    <location>
        <begin position="736"/>
        <end position="782"/>
    </location>
</feature>
<feature type="compositionally biased region" description="Basic and acidic residues" evidence="6">
    <location>
        <begin position="501"/>
        <end position="520"/>
    </location>
</feature>
<gene>
    <name evidence="7" type="ORF">BZG36_01799</name>
</gene>
<dbReference type="PRINTS" id="PR00301">
    <property type="entry name" value="HEATSHOCK70"/>
</dbReference>
<dbReference type="SUPFAM" id="SSF100934">
    <property type="entry name" value="Heat shock protein 70kD (HSP70), C-terminal subdomain"/>
    <property type="match status" value="2"/>
</dbReference>
<dbReference type="GO" id="GO:0140662">
    <property type="term" value="F:ATP-dependent protein folding chaperone"/>
    <property type="evidence" value="ECO:0007669"/>
    <property type="project" value="InterPro"/>
</dbReference>
<dbReference type="PANTHER" id="PTHR45639:SF4">
    <property type="entry name" value="HSC70CB, ISOFORM G"/>
    <property type="match status" value="1"/>
</dbReference>
<dbReference type="EMBL" id="MVBO01000031">
    <property type="protein sequence ID" value="OZJ04752.1"/>
    <property type="molecule type" value="Genomic_DNA"/>
</dbReference>
<evidence type="ECO:0000256" key="6">
    <source>
        <dbReference type="SAM" id="MobiDB-lite"/>
    </source>
</evidence>
<dbReference type="Gene3D" id="3.30.30.30">
    <property type="match status" value="1"/>
</dbReference>
<reference evidence="7 8" key="1">
    <citation type="journal article" date="2017" name="Mycologia">
        <title>Bifiguratus adelaidae, gen. et sp. nov., a new member of Mucoromycotina in endophytic and soil-dwelling habitats.</title>
        <authorList>
            <person name="Torres-Cruz T.J."/>
            <person name="Billingsley Tobias T.L."/>
            <person name="Almatruk M."/>
            <person name="Hesse C."/>
            <person name="Kuske C.R."/>
            <person name="Desiro A."/>
            <person name="Benucci G.M."/>
            <person name="Bonito G."/>
            <person name="Stajich J.E."/>
            <person name="Dunlap C."/>
            <person name="Arnold A.E."/>
            <person name="Porras-Alfaro A."/>
        </authorList>
    </citation>
    <scope>NUCLEOTIDE SEQUENCE [LARGE SCALE GENOMIC DNA]</scope>
    <source>
        <strain evidence="7 8">AZ0501</strain>
    </source>
</reference>
<proteinExistence type="predicted"/>
<dbReference type="InterPro" id="IPR013126">
    <property type="entry name" value="Hsp_70_fam"/>
</dbReference>
<dbReference type="FunFam" id="3.30.420.40:FF:000171">
    <property type="entry name" value="Heat shock 70 kDa protein 4"/>
    <property type="match status" value="2"/>
</dbReference>
<dbReference type="InterPro" id="IPR029047">
    <property type="entry name" value="HSP70_peptide-bd_sf"/>
</dbReference>
<dbReference type="OrthoDB" id="434160at2759"/>
<dbReference type="Gene3D" id="2.60.34.10">
    <property type="entry name" value="Substrate Binding Domain Of DNAk, Chain A, domain 1"/>
    <property type="match status" value="1"/>
</dbReference>
<dbReference type="GO" id="GO:0005829">
    <property type="term" value="C:cytosol"/>
    <property type="evidence" value="ECO:0007669"/>
    <property type="project" value="TreeGrafter"/>
</dbReference>
<evidence type="ECO:0000313" key="7">
    <source>
        <dbReference type="EMBL" id="OZJ04752.1"/>
    </source>
</evidence>
<dbReference type="InterPro" id="IPR018181">
    <property type="entry name" value="Heat_shock_70_CS"/>
</dbReference>
<dbReference type="Gene3D" id="3.30.420.40">
    <property type="match status" value="2"/>
</dbReference>
<dbReference type="AlphaFoldDB" id="A0A261Y2D5"/>
<dbReference type="Pfam" id="PF00012">
    <property type="entry name" value="HSP70"/>
    <property type="match status" value="1"/>
</dbReference>
<evidence type="ECO:0000256" key="2">
    <source>
        <dbReference type="ARBA" id="ARBA00022490"/>
    </source>
</evidence>
<feature type="region of interest" description="Disordered" evidence="6">
    <location>
        <begin position="501"/>
        <end position="523"/>
    </location>
</feature>
<dbReference type="CDD" id="cd24094">
    <property type="entry name" value="ASKHA_NBD_HSP70_ScSse"/>
    <property type="match status" value="1"/>
</dbReference>
<keyword evidence="5" id="KW-0346">Stress response</keyword>
<dbReference type="FunFam" id="3.30.30.30:FF:000002">
    <property type="entry name" value="Heat shock 70 kDa protein 4"/>
    <property type="match status" value="1"/>
</dbReference>
<dbReference type="FunFam" id="3.90.640.10:FF:000004">
    <property type="entry name" value="Heat shock 70 kDa protein 4"/>
    <property type="match status" value="1"/>
</dbReference>
<dbReference type="SUPFAM" id="SSF100920">
    <property type="entry name" value="Heat shock protein 70kD (HSP70), peptide-binding domain"/>
    <property type="match status" value="1"/>
</dbReference>
<protein>
    <recommendedName>
        <fullName evidence="9">Heat shock protein hsp88</fullName>
    </recommendedName>
</protein>
<sequence length="782" mass="87294">MSVVGIDFGNLQSVIAVARNRGIDVITNEVSNRATPSLVSFGPKQRFIGESAKTMEVSNFKNTVSSLKRMAGRTFQDPEIQEIEKNYINAELVGVSGQVGVKVNYLGEEQSFSNVQLIAMYLQKLKDITSKELGTPMSDCVISVPGWFTDVQRRAVLNAAEIAGLNCLRLVNDLAAAALGYGITKTDLPEEKPRNVVFCDIGHSNYSVAVVSFVKGQLTVRGTAYDRHFGGRNFDQVLVEKLAEQFKEKYKIDVFTNNKALFRLRAAAERLKKVLSANPQAPINIESIMDDKDVSAIVNRSDFEDWMKDTLDRVEVPLQEALAAAGMTSADIDSIEMVGGSTRIPAIKERISKFFGKEVSTTLNQDEAVARGAALQCAMLSPVFKVREFRVHDIASYPIKMTWQKSPEEDETEIVVFDNQNSVPSTKILTFHRSEPFDLEAVYAEPEKLPAGISPWIGRFSIKNVEPVNGQPAQVKVKARLNIHGLVSVEGAYTVEERVEEVKVEPEPMDTDKKEGEADAKPATPVTKKVKKLVKKADLPVVSGITALDASLLNQFREKEMEMYQGDKLVIDTEERKNALEEYVYDMRGKIESSYSDYIDPSIKESFLNQLNATEDWLYDEGEDATKSVYSDKLEELRKIGVPVTLRFRDAEERPSAERALRETIQQYTQIAMSADERFEHIPVDEKQQIVERCERVSRWLDEQLNKQSAVPKYQDPVVTAKDILKERENLVTFAAPILSKPKPAPKPATPQPEAGKEDSTMANGEAENPTTGEQKADMDID</sequence>
<evidence type="ECO:0000256" key="5">
    <source>
        <dbReference type="ARBA" id="ARBA00023016"/>
    </source>
</evidence>
<accession>A0A261Y2D5</accession>
<keyword evidence="4" id="KW-0067">ATP-binding</keyword>
<evidence type="ECO:0000256" key="1">
    <source>
        <dbReference type="ARBA" id="ARBA00004496"/>
    </source>
</evidence>
<dbReference type="FunFam" id="1.20.1270.10:FF:000002">
    <property type="entry name" value="Heat shock 70 kDa protein 4"/>
    <property type="match status" value="1"/>
</dbReference>
<name>A0A261Y2D5_9FUNG</name>
<dbReference type="Gene3D" id="3.90.640.10">
    <property type="entry name" value="Actin, Chain A, domain 4"/>
    <property type="match status" value="1"/>
</dbReference>
<dbReference type="GO" id="GO:0005524">
    <property type="term" value="F:ATP binding"/>
    <property type="evidence" value="ECO:0007669"/>
    <property type="project" value="UniProtKB-KW"/>
</dbReference>